<keyword evidence="2" id="KW-1185">Reference proteome</keyword>
<dbReference type="Proteomes" id="UP000247973">
    <property type="component" value="Unassembled WGS sequence"/>
</dbReference>
<evidence type="ECO:0000313" key="1">
    <source>
        <dbReference type="EMBL" id="PXV61203.1"/>
    </source>
</evidence>
<name>A0A2V3PMH9_9BACT</name>
<comment type="caution">
    <text evidence="1">The sequence shown here is derived from an EMBL/GenBank/DDBJ whole genome shotgun (WGS) entry which is preliminary data.</text>
</comment>
<organism evidence="1 2">
    <name type="scientific">Dysgonomonas alginatilytica</name>
    <dbReference type="NCBI Taxonomy" id="1605892"/>
    <lineage>
        <taxon>Bacteria</taxon>
        <taxon>Pseudomonadati</taxon>
        <taxon>Bacteroidota</taxon>
        <taxon>Bacteroidia</taxon>
        <taxon>Bacteroidales</taxon>
        <taxon>Dysgonomonadaceae</taxon>
        <taxon>Dysgonomonas</taxon>
    </lineage>
</organism>
<reference evidence="1 2" key="1">
    <citation type="submission" date="2018-03" db="EMBL/GenBank/DDBJ databases">
        <title>Genomic Encyclopedia of Archaeal and Bacterial Type Strains, Phase II (KMG-II): from individual species to whole genera.</title>
        <authorList>
            <person name="Goeker M."/>
        </authorList>
    </citation>
    <scope>NUCLEOTIDE SEQUENCE [LARGE SCALE GENOMIC DNA]</scope>
    <source>
        <strain evidence="1 2">DSM 100214</strain>
    </source>
</reference>
<accession>A0A2V3PMH9</accession>
<gene>
    <name evidence="1" type="ORF">CLV62_12536</name>
</gene>
<protein>
    <submittedName>
        <fullName evidence="1">Uncharacterized protein</fullName>
    </submittedName>
</protein>
<evidence type="ECO:0000313" key="2">
    <source>
        <dbReference type="Proteomes" id="UP000247973"/>
    </source>
</evidence>
<dbReference type="OrthoDB" id="7365718at2"/>
<proteinExistence type="predicted"/>
<dbReference type="RefSeq" id="WP_110311825.1">
    <property type="nucleotide sequence ID" value="NZ_QICL01000025.1"/>
</dbReference>
<dbReference type="EMBL" id="QICL01000025">
    <property type="protein sequence ID" value="PXV61203.1"/>
    <property type="molecule type" value="Genomic_DNA"/>
</dbReference>
<sequence>MNYIREINSFYDWLETNPVSKSVIALWNALMHINNKTNWTQSFEVAISTLEFKTGFKRSELCEARNVLAQKGRITWKSRGGNLSAVYNIIPFSVHNTDAIADTSADTSADANPTQVRTQKDTQNRLLYKLNINETKEEDIKIEFDNFRKLYPGTKRGLDTEFENLKKKHKDYKEVLSFLLPALENMIDWRDQKKALNQFVPDYPNLQTWINQRRWETELGKIEKGGNDGDKGSRFCGVES</sequence>
<dbReference type="AlphaFoldDB" id="A0A2V3PMH9"/>